<evidence type="ECO:0000259" key="8">
    <source>
        <dbReference type="Pfam" id="PF02706"/>
    </source>
</evidence>
<gene>
    <name evidence="10" type="primary">epsF</name>
    <name evidence="10" type="ORF">CDN99_03835</name>
</gene>
<dbReference type="Pfam" id="PF13807">
    <property type="entry name" value="GNVR"/>
    <property type="match status" value="1"/>
</dbReference>
<protein>
    <submittedName>
        <fullName evidence="10">Chain length determinant protein EpsF</fullName>
    </submittedName>
</protein>
<comment type="caution">
    <text evidence="10">The sequence shown here is derived from an EMBL/GenBank/DDBJ whole genome shotgun (WGS) entry which is preliminary data.</text>
</comment>
<evidence type="ECO:0000256" key="5">
    <source>
        <dbReference type="ARBA" id="ARBA00023136"/>
    </source>
</evidence>
<dbReference type="AlphaFoldDB" id="A0A246JN01"/>
<feature type="coiled-coil region" evidence="6">
    <location>
        <begin position="319"/>
        <end position="370"/>
    </location>
</feature>
<dbReference type="InterPro" id="IPR050445">
    <property type="entry name" value="Bact_polysacc_biosynth/exp"/>
</dbReference>
<evidence type="ECO:0000256" key="7">
    <source>
        <dbReference type="SAM" id="Phobius"/>
    </source>
</evidence>
<dbReference type="NCBIfam" id="TIGR03017">
    <property type="entry name" value="EpsF"/>
    <property type="match status" value="1"/>
</dbReference>
<dbReference type="InterPro" id="IPR003856">
    <property type="entry name" value="LPS_length_determ_N"/>
</dbReference>
<dbReference type="InterPro" id="IPR032807">
    <property type="entry name" value="GNVR"/>
</dbReference>
<dbReference type="Proteomes" id="UP000197468">
    <property type="component" value="Unassembled WGS sequence"/>
</dbReference>
<dbReference type="EMBL" id="NIOF01000001">
    <property type="protein sequence ID" value="OWQ93955.1"/>
    <property type="molecule type" value="Genomic_DNA"/>
</dbReference>
<dbReference type="OrthoDB" id="8559110at2"/>
<keyword evidence="6" id="KW-0175">Coiled coil</keyword>
<keyword evidence="4 7" id="KW-1133">Transmembrane helix</keyword>
<evidence type="ECO:0000256" key="6">
    <source>
        <dbReference type="SAM" id="Coils"/>
    </source>
</evidence>
<feature type="domain" description="Polysaccharide chain length determinant N-terminal" evidence="8">
    <location>
        <begin position="5"/>
        <end position="88"/>
    </location>
</feature>
<sequence>MTPSKLMSIVRARWSLVLLVVLLTTLTALGVSLVLPKRYIATASVVIDAKPDPVSALIYPGLASPAYMNTQVDVIASDRVALRVVRDLRLTEVPELRQQWQDQGLEGTMEQWLAEGLRGNMEVKPSKESNVLMVTYKSPAPQVAATMANAFVKAYIATTLDLRVEPARQYAGYFDQQAKTALEKLDAARAKLSAYEREHGILASDERMDIETARLSELSSQLVNLQGLSSESGSRQGAAARGAEQLPDVLANPVVSQLKADLSRAEAQLQQLSTRYGDNHPQVIEAKASVADTRSKLNAEMRRVTGAVGVTNSINRQREAETRAQLDAQREKVAKLKQARDDAGGLMREAESAQRAYENITTRLNQTSLESQATQSNVNLLTEATPPRAPASPRVGLNTGLAFVAGLILAIGIALLLELRDRKVRDADDVMAVLPLPMLGVLPAPGKRQYNALPSAERRLLGHATSRGAA</sequence>
<dbReference type="RefSeq" id="WP_088383388.1">
    <property type="nucleotide sequence ID" value="NZ_NIOF01000001.1"/>
</dbReference>
<comment type="subcellular location">
    <subcellularLocation>
        <location evidence="1">Cell membrane</location>
        <topology evidence="1">Multi-pass membrane protein</topology>
    </subcellularLocation>
</comment>
<dbReference type="PANTHER" id="PTHR32309:SF13">
    <property type="entry name" value="FERRIC ENTEROBACTIN TRANSPORT PROTEIN FEPE"/>
    <property type="match status" value="1"/>
</dbReference>
<keyword evidence="3 7" id="KW-0812">Transmembrane</keyword>
<dbReference type="Pfam" id="PF02706">
    <property type="entry name" value="Wzz"/>
    <property type="match status" value="1"/>
</dbReference>
<evidence type="ECO:0000256" key="2">
    <source>
        <dbReference type="ARBA" id="ARBA00022475"/>
    </source>
</evidence>
<evidence type="ECO:0000256" key="1">
    <source>
        <dbReference type="ARBA" id="ARBA00004651"/>
    </source>
</evidence>
<evidence type="ECO:0000256" key="3">
    <source>
        <dbReference type="ARBA" id="ARBA00022692"/>
    </source>
</evidence>
<keyword evidence="2" id="KW-1003">Cell membrane</keyword>
<evidence type="ECO:0000313" key="11">
    <source>
        <dbReference type="Proteomes" id="UP000197468"/>
    </source>
</evidence>
<feature type="domain" description="Tyrosine-protein kinase G-rich" evidence="9">
    <location>
        <begin position="346"/>
        <end position="416"/>
    </location>
</feature>
<proteinExistence type="predicted"/>
<dbReference type="GO" id="GO:0005886">
    <property type="term" value="C:plasma membrane"/>
    <property type="evidence" value="ECO:0007669"/>
    <property type="project" value="UniProtKB-SubCell"/>
</dbReference>
<reference evidence="10 11" key="1">
    <citation type="journal article" date="2008" name="Int. J. Syst. Evol. Microbiol.">
        <title>Description of Roseateles aquatilis sp. nov. and Roseateles terrae sp. nov., in the class Betaproteobacteria, and emended description of the genus Roseateles.</title>
        <authorList>
            <person name="Gomila M."/>
            <person name="Bowien B."/>
            <person name="Falsen E."/>
            <person name="Moore E.R."/>
            <person name="Lalucat J."/>
        </authorList>
    </citation>
    <scope>NUCLEOTIDE SEQUENCE [LARGE SCALE GENOMIC DNA]</scope>
    <source>
        <strain evidence="10 11">CCUG 48205</strain>
    </source>
</reference>
<evidence type="ECO:0000313" key="10">
    <source>
        <dbReference type="EMBL" id="OWQ93955.1"/>
    </source>
</evidence>
<keyword evidence="5 7" id="KW-0472">Membrane</keyword>
<evidence type="ECO:0000256" key="4">
    <source>
        <dbReference type="ARBA" id="ARBA00022989"/>
    </source>
</evidence>
<dbReference type="GO" id="GO:0004713">
    <property type="term" value="F:protein tyrosine kinase activity"/>
    <property type="evidence" value="ECO:0007669"/>
    <property type="project" value="TreeGrafter"/>
</dbReference>
<organism evidence="10 11">
    <name type="scientific">Roseateles aquatilis</name>
    <dbReference type="NCBI Taxonomy" id="431061"/>
    <lineage>
        <taxon>Bacteria</taxon>
        <taxon>Pseudomonadati</taxon>
        <taxon>Pseudomonadota</taxon>
        <taxon>Betaproteobacteria</taxon>
        <taxon>Burkholderiales</taxon>
        <taxon>Sphaerotilaceae</taxon>
        <taxon>Roseateles</taxon>
    </lineage>
</organism>
<feature type="transmembrane region" description="Helical" evidence="7">
    <location>
        <begin position="395"/>
        <end position="417"/>
    </location>
</feature>
<name>A0A246JN01_9BURK</name>
<dbReference type="PANTHER" id="PTHR32309">
    <property type="entry name" value="TYROSINE-PROTEIN KINASE"/>
    <property type="match status" value="1"/>
</dbReference>
<keyword evidence="11" id="KW-1185">Reference proteome</keyword>
<evidence type="ECO:0000259" key="9">
    <source>
        <dbReference type="Pfam" id="PF13807"/>
    </source>
</evidence>
<accession>A0A246JN01</accession>
<dbReference type="InterPro" id="IPR017468">
    <property type="entry name" value="Chain_len_reg_EpsF"/>
</dbReference>